<evidence type="ECO:0000313" key="4">
    <source>
        <dbReference type="Proteomes" id="UP001142153"/>
    </source>
</evidence>
<dbReference type="PROSITE" id="PS51257">
    <property type="entry name" value="PROKAR_LIPOPROTEIN"/>
    <property type="match status" value="1"/>
</dbReference>
<organism evidence="3 4">
    <name type="scientific">Mycobacterium hippophais</name>
    <dbReference type="NCBI Taxonomy" id="3016340"/>
    <lineage>
        <taxon>Bacteria</taxon>
        <taxon>Bacillati</taxon>
        <taxon>Actinomycetota</taxon>
        <taxon>Actinomycetes</taxon>
        <taxon>Mycobacteriales</taxon>
        <taxon>Mycobacteriaceae</taxon>
        <taxon>Mycobacterium</taxon>
    </lineage>
</organism>
<gene>
    <name evidence="3" type="ORF">O6P37_24480</name>
</gene>
<evidence type="ECO:0000256" key="1">
    <source>
        <dbReference type="SAM" id="MobiDB-lite"/>
    </source>
</evidence>
<feature type="chain" id="PRO_5046075528" description="DUF5642 domain-containing protein" evidence="2">
    <location>
        <begin position="22"/>
        <end position="222"/>
    </location>
</feature>
<evidence type="ECO:0000256" key="2">
    <source>
        <dbReference type="SAM" id="SignalP"/>
    </source>
</evidence>
<protein>
    <recommendedName>
        <fullName evidence="5">DUF5642 domain-containing protein</fullName>
    </recommendedName>
</protein>
<feature type="signal peptide" evidence="2">
    <location>
        <begin position="1"/>
        <end position="21"/>
    </location>
</feature>
<dbReference type="RefSeq" id="WP_269896503.1">
    <property type="nucleotide sequence ID" value="NZ_JAPZPY010000014.1"/>
</dbReference>
<feature type="compositionally biased region" description="Low complexity" evidence="1">
    <location>
        <begin position="54"/>
        <end position="63"/>
    </location>
</feature>
<evidence type="ECO:0000313" key="3">
    <source>
        <dbReference type="EMBL" id="MCZ8382029.1"/>
    </source>
</evidence>
<comment type="caution">
    <text evidence="3">The sequence shown here is derived from an EMBL/GenBank/DDBJ whole genome shotgun (WGS) entry which is preliminary data.</text>
</comment>
<reference evidence="3" key="1">
    <citation type="submission" date="2022-12" db="EMBL/GenBank/DDBJ databases">
        <authorList>
            <person name="Deng Y."/>
            <person name="Zhang Y.-Q."/>
        </authorList>
    </citation>
    <scope>NUCLEOTIDE SEQUENCE</scope>
    <source>
        <strain evidence="3">CPCC 205372</strain>
    </source>
</reference>
<dbReference type="Proteomes" id="UP001142153">
    <property type="component" value="Unassembled WGS sequence"/>
</dbReference>
<dbReference type="EMBL" id="JAPZPY010000014">
    <property type="protein sequence ID" value="MCZ8382029.1"/>
    <property type="molecule type" value="Genomic_DNA"/>
</dbReference>
<keyword evidence="2" id="KW-0732">Signal</keyword>
<sequence length="222" mass="23119">MIRRWGALLAAACALTGCATAVTGTPTWPGARLERALLTAEDFPAGVQYDRIADGTGAPDGPGARSGPPAMLSEPPGCSDGLTRVIAGSGERGPGSAGEYVVAWDGVRIVMTVLTWPLDLDRLAATADRCAQFETFFDPASDGIPMTTTRLPAPRAEALVYQQTMTLAGVDNSVYFSFENVGAMAVFGIAFPTPNPDIAVKGTLPQTFLDTAGRQAQRAAAQ</sequence>
<keyword evidence="4" id="KW-1185">Reference proteome</keyword>
<evidence type="ECO:0008006" key="5">
    <source>
        <dbReference type="Google" id="ProtNLM"/>
    </source>
</evidence>
<feature type="region of interest" description="Disordered" evidence="1">
    <location>
        <begin position="50"/>
        <end position="75"/>
    </location>
</feature>
<proteinExistence type="predicted"/>
<name>A0ABT4Q001_9MYCO</name>
<accession>A0ABT4Q001</accession>